<comment type="similarity">
    <text evidence="1">Belongs to the leucine-binding protein family.</text>
</comment>
<dbReference type="Gene3D" id="3.40.50.2300">
    <property type="match status" value="2"/>
</dbReference>
<gene>
    <name evidence="4" type="ORF">I7412_31910</name>
</gene>
<evidence type="ECO:0000259" key="3">
    <source>
        <dbReference type="Pfam" id="PF13458"/>
    </source>
</evidence>
<evidence type="ECO:0000313" key="5">
    <source>
        <dbReference type="Proteomes" id="UP000604475"/>
    </source>
</evidence>
<dbReference type="PANTHER" id="PTHR30483">
    <property type="entry name" value="LEUCINE-SPECIFIC-BINDING PROTEIN"/>
    <property type="match status" value="1"/>
</dbReference>
<evidence type="ECO:0000256" key="1">
    <source>
        <dbReference type="ARBA" id="ARBA00010062"/>
    </source>
</evidence>
<name>A0A937RJY3_9ACTN</name>
<proteinExistence type="inferred from homology"/>
<comment type="caution">
    <text evidence="4">The sequence shown here is derived from an EMBL/GenBank/DDBJ whole genome shotgun (WGS) entry which is preliminary data.</text>
</comment>
<dbReference type="Proteomes" id="UP000604475">
    <property type="component" value="Unassembled WGS sequence"/>
</dbReference>
<protein>
    <submittedName>
        <fullName evidence="4">ABC transporter substrate-binding protein</fullName>
    </submittedName>
</protein>
<evidence type="ECO:0000256" key="2">
    <source>
        <dbReference type="ARBA" id="ARBA00022729"/>
    </source>
</evidence>
<reference evidence="4" key="1">
    <citation type="submission" date="2020-12" db="EMBL/GenBank/DDBJ databases">
        <title>Genomic characterization of non-nitrogen-fixing Frankia strains.</title>
        <authorList>
            <person name="Carlos-Shanley C."/>
            <person name="Guerra T."/>
            <person name="Hahn D."/>
        </authorList>
    </citation>
    <scope>NUCLEOTIDE SEQUENCE</scope>
    <source>
        <strain evidence="4">CN6</strain>
    </source>
</reference>
<dbReference type="PROSITE" id="PS51257">
    <property type="entry name" value="PROKAR_LIPOPROTEIN"/>
    <property type="match status" value="1"/>
</dbReference>
<evidence type="ECO:0000313" key="4">
    <source>
        <dbReference type="EMBL" id="MBL7631685.1"/>
    </source>
</evidence>
<dbReference type="AlphaFoldDB" id="A0A937RJY3"/>
<accession>A0A937RJY3</accession>
<dbReference type="RefSeq" id="WP_203006271.1">
    <property type="nucleotide sequence ID" value="NZ_JADWYU010000192.1"/>
</dbReference>
<dbReference type="EMBL" id="JAEACQ010000281">
    <property type="protein sequence ID" value="MBL7631685.1"/>
    <property type="molecule type" value="Genomic_DNA"/>
</dbReference>
<organism evidence="4 5">
    <name type="scientific">Frankia nepalensis</name>
    <dbReference type="NCBI Taxonomy" id="1836974"/>
    <lineage>
        <taxon>Bacteria</taxon>
        <taxon>Bacillati</taxon>
        <taxon>Actinomycetota</taxon>
        <taxon>Actinomycetes</taxon>
        <taxon>Frankiales</taxon>
        <taxon>Frankiaceae</taxon>
        <taxon>Frankia</taxon>
    </lineage>
</organism>
<keyword evidence="2" id="KW-0732">Signal</keyword>
<keyword evidence="5" id="KW-1185">Reference proteome</keyword>
<dbReference type="Pfam" id="PF13458">
    <property type="entry name" value="Peripla_BP_6"/>
    <property type="match status" value="1"/>
</dbReference>
<dbReference type="InterPro" id="IPR028081">
    <property type="entry name" value="Leu-bd"/>
</dbReference>
<dbReference type="PANTHER" id="PTHR30483:SF38">
    <property type="entry name" value="BLR7848 PROTEIN"/>
    <property type="match status" value="1"/>
</dbReference>
<dbReference type="InterPro" id="IPR051010">
    <property type="entry name" value="BCAA_transport"/>
</dbReference>
<feature type="domain" description="Leucine-binding protein" evidence="3">
    <location>
        <begin position="62"/>
        <end position="389"/>
    </location>
</feature>
<dbReference type="SUPFAM" id="SSF53822">
    <property type="entry name" value="Periplasmic binding protein-like I"/>
    <property type="match status" value="1"/>
</dbReference>
<sequence length="427" mass="44077">MEHTSRPAGTRRLPGMRRVAAVAAVAVLTLVGAACGGDDSSSSNEPVDTSVLGPTQVASGTPIKIGTLSDGQTPAFDNTIQIDAAKAVATFLNEHRGGIGGHPIELVVCETQGDPGKASDCANQLIQADIAIAVFGEIANMAQVWRPLHDAKIPVFTYASTEAPALADQDSTFILANQVAGLADVPIGVAKENGLKKVTAIVIDVPAATDFYETTGKKIFADAGVELKLVKVPLGTADMSPQMADIVSGGPTEVHIIGNDSFCIAAFNGLRAVNFTGPISTLNRCATDSVRKAIGSGLEGVTMGATAALGEDTDKDIQQWTAIAKTYGDDIDLSNSMGPTIYMTFVALHSALEGITGDLTPDALVAKIKAAPSMPVPAGGELAFRCNGKARPLMPAVCIRGTLLTSLDEDGNPVLPYRATGNTPIED</sequence>
<dbReference type="InterPro" id="IPR028082">
    <property type="entry name" value="Peripla_BP_I"/>
</dbReference>